<feature type="region of interest" description="Disordered" evidence="1">
    <location>
        <begin position="83"/>
        <end position="127"/>
    </location>
</feature>
<feature type="compositionally biased region" description="Basic and acidic residues" evidence="1">
    <location>
        <begin position="90"/>
        <end position="107"/>
    </location>
</feature>
<evidence type="ECO:0000313" key="2">
    <source>
        <dbReference type="EMBL" id="AKU45367.1"/>
    </source>
</evidence>
<evidence type="ECO:0000256" key="1">
    <source>
        <dbReference type="SAM" id="MobiDB-lite"/>
    </source>
</evidence>
<dbReference type="EMBL" id="KR997933">
    <property type="protein sequence ID" value="AKU45367.1"/>
    <property type="molecule type" value="Genomic_DNA"/>
</dbReference>
<reference evidence="2 3" key="1">
    <citation type="journal article" date="2016" name="BMC Microbiol.">
        <title>Characterization of mycobacteria and mycobacteriophages isolated from compost at the Sao Paulo Zoo Park Foundation in Brazil and creation of the new mycobacteriophage Cluster U.</title>
        <authorList>
            <person name="Lima-Junior J.D."/>
            <person name="Viana-Niero C."/>
            <person name="Conde Oliveira D.V."/>
            <person name="Machado G.E."/>
            <person name="Rabello M.C."/>
            <person name="Martins-Junior J."/>
            <person name="Martins L.F."/>
            <person name="Digiampietri L.A."/>
            <person name="da Silva A.M."/>
            <person name="Setubal J.C."/>
            <person name="Russell D.A."/>
            <person name="Jacobs-Sera D."/>
            <person name="Pope W.H."/>
            <person name="Hatfull G.F."/>
            <person name="Leao S.C."/>
        </authorList>
    </citation>
    <scope>NUCLEOTIDE SEQUENCE [LARGE SCALE GENOMIC DNA]</scope>
</reference>
<proteinExistence type="predicted"/>
<feature type="region of interest" description="Disordered" evidence="1">
    <location>
        <begin position="1"/>
        <end position="38"/>
    </location>
</feature>
<accession>A0A0K1LS38</accession>
<dbReference type="Proteomes" id="UP000222075">
    <property type="component" value="Segment"/>
</dbReference>
<protein>
    <submittedName>
        <fullName evidence="2">Uncharacterized protein</fullName>
    </submittedName>
</protein>
<name>A0A0K1LS38_9CAUD</name>
<feature type="region of interest" description="Disordered" evidence="1">
    <location>
        <begin position="160"/>
        <end position="181"/>
    </location>
</feature>
<organism evidence="2 3">
    <name type="scientific">Mycobacterium phage Madruga</name>
    <dbReference type="NCBI Taxonomy" id="1675552"/>
    <lineage>
        <taxon>Viruses</taxon>
        <taxon>Duplodnaviria</taxon>
        <taxon>Heunggongvirae</taxon>
        <taxon>Uroviricota</taxon>
        <taxon>Caudoviricetes</taxon>
        <taxon>Patiencevirus</taxon>
        <taxon>Patiencevirus patience</taxon>
    </lineage>
</organism>
<evidence type="ECO:0000313" key="3">
    <source>
        <dbReference type="Proteomes" id="UP000222075"/>
    </source>
</evidence>
<gene>
    <name evidence="2" type="ORF">MADRUGA_77</name>
</gene>
<sequence>MTAVADDVQLIDEDTKGAVAGSDSDDDDDEDSKSRDFTKFTAKHEQIAKFINSNEDFRKAFGDELTVSPGLVKAVFALRTDFNNTPEQVAAREERRKRREEEKKKYEGLTPEQIKAQKAADRAEKQAARLQERLQAALAKAQALREGKDASGEDIAAAVAADLGEVSEDKPAAKRKIGRSR</sequence>
<feature type="compositionally biased region" description="Basic and acidic residues" evidence="1">
    <location>
        <begin position="118"/>
        <end position="127"/>
    </location>
</feature>